<dbReference type="EMBL" id="JAAAID010001499">
    <property type="protein sequence ID" value="KAG0009780.1"/>
    <property type="molecule type" value="Genomic_DNA"/>
</dbReference>
<comment type="caution">
    <text evidence="11">The sequence shown here is derived from an EMBL/GenBank/DDBJ whole genome shotgun (WGS) entry which is preliminary data.</text>
</comment>
<dbReference type="Proteomes" id="UP000703661">
    <property type="component" value="Unassembled WGS sequence"/>
</dbReference>
<dbReference type="GO" id="GO:0005324">
    <property type="term" value="F:long-chain fatty acid transmembrane transporter activity"/>
    <property type="evidence" value="ECO:0007669"/>
    <property type="project" value="TreeGrafter"/>
</dbReference>
<proteinExistence type="inferred from homology"/>
<feature type="region of interest" description="Disordered" evidence="8">
    <location>
        <begin position="1"/>
        <end position="32"/>
    </location>
</feature>
<evidence type="ECO:0000256" key="4">
    <source>
        <dbReference type="ARBA" id="ARBA00022741"/>
    </source>
</evidence>
<keyword evidence="6 9" id="KW-1133">Transmembrane helix</keyword>
<name>A0A9P6SXC6_9FUNG</name>
<keyword evidence="5" id="KW-0067">ATP-binding</keyword>
<dbReference type="PROSITE" id="PS50893">
    <property type="entry name" value="ABC_TRANSPORTER_2"/>
    <property type="match status" value="1"/>
</dbReference>
<dbReference type="GO" id="GO:0140359">
    <property type="term" value="F:ABC-type transporter activity"/>
    <property type="evidence" value="ECO:0007669"/>
    <property type="project" value="InterPro"/>
</dbReference>
<feature type="region of interest" description="Disordered" evidence="8">
    <location>
        <begin position="575"/>
        <end position="604"/>
    </location>
</feature>
<dbReference type="GO" id="GO:0007031">
    <property type="term" value="P:peroxisome organization"/>
    <property type="evidence" value="ECO:0007669"/>
    <property type="project" value="TreeGrafter"/>
</dbReference>
<evidence type="ECO:0000259" key="10">
    <source>
        <dbReference type="PROSITE" id="PS50893"/>
    </source>
</evidence>
<evidence type="ECO:0000256" key="2">
    <source>
        <dbReference type="ARBA" id="ARBA00022448"/>
    </source>
</evidence>
<keyword evidence="7 9" id="KW-0472">Membrane</keyword>
<dbReference type="InterPro" id="IPR003593">
    <property type="entry name" value="AAA+_ATPase"/>
</dbReference>
<feature type="domain" description="ABC transporter" evidence="10">
    <location>
        <begin position="362"/>
        <end position="591"/>
    </location>
</feature>
<feature type="non-terminal residue" evidence="11">
    <location>
        <position position="1"/>
    </location>
</feature>
<evidence type="ECO:0000256" key="6">
    <source>
        <dbReference type="ARBA" id="ARBA00022989"/>
    </source>
</evidence>
<dbReference type="InterPro" id="IPR050835">
    <property type="entry name" value="ABC_transporter_sub-D"/>
</dbReference>
<dbReference type="SMART" id="SM00382">
    <property type="entry name" value="AAA"/>
    <property type="match status" value="1"/>
</dbReference>
<dbReference type="GO" id="GO:0005524">
    <property type="term" value="F:ATP binding"/>
    <property type="evidence" value="ECO:0007669"/>
    <property type="project" value="UniProtKB-KW"/>
</dbReference>
<keyword evidence="4" id="KW-0547">Nucleotide-binding</keyword>
<dbReference type="InterPro" id="IPR017871">
    <property type="entry name" value="ABC_transporter-like_CS"/>
</dbReference>
<comment type="similarity">
    <text evidence="1">Belongs to the ABC transporter superfamily. ABCD family. Peroxisomal fatty acyl CoA transporter (TC 3.A.1.203) subfamily.</text>
</comment>
<dbReference type="SUPFAM" id="SSF52540">
    <property type="entry name" value="P-loop containing nucleoside triphosphate hydrolases"/>
    <property type="match status" value="1"/>
</dbReference>
<dbReference type="AlphaFoldDB" id="A0A9P6SXC6"/>
<keyword evidence="3 9" id="KW-0812">Transmembrane</keyword>
<dbReference type="GO" id="GO:0005778">
    <property type="term" value="C:peroxisomal membrane"/>
    <property type="evidence" value="ECO:0007669"/>
    <property type="project" value="TreeGrafter"/>
</dbReference>
<gene>
    <name evidence="11" type="ORF">BGZ80_002054</name>
</gene>
<dbReference type="CDD" id="cd03223">
    <property type="entry name" value="ABCD_peroxisomal_ALDP"/>
    <property type="match status" value="1"/>
</dbReference>
<evidence type="ECO:0000313" key="12">
    <source>
        <dbReference type="Proteomes" id="UP000703661"/>
    </source>
</evidence>
<feature type="transmembrane region" description="Helical" evidence="9">
    <location>
        <begin position="261"/>
        <end position="283"/>
    </location>
</feature>
<dbReference type="InterPro" id="IPR003439">
    <property type="entry name" value="ABC_transporter-like_ATP-bd"/>
</dbReference>
<dbReference type="Gene3D" id="3.40.50.300">
    <property type="entry name" value="P-loop containing nucleotide triphosphate hydrolases"/>
    <property type="match status" value="1"/>
</dbReference>
<dbReference type="Pfam" id="PF00005">
    <property type="entry name" value="ABC_tran"/>
    <property type="match status" value="1"/>
</dbReference>
<dbReference type="GO" id="GO:0015910">
    <property type="term" value="P:long-chain fatty acid import into peroxisome"/>
    <property type="evidence" value="ECO:0007669"/>
    <property type="project" value="TreeGrafter"/>
</dbReference>
<feature type="transmembrane region" description="Helical" evidence="9">
    <location>
        <begin position="111"/>
        <end position="130"/>
    </location>
</feature>
<dbReference type="Pfam" id="PF06472">
    <property type="entry name" value="ABC_membrane_2"/>
    <property type="match status" value="1"/>
</dbReference>
<evidence type="ECO:0000256" key="8">
    <source>
        <dbReference type="SAM" id="MobiDB-lite"/>
    </source>
</evidence>
<feature type="transmembrane region" description="Helical" evidence="9">
    <location>
        <begin position="150"/>
        <end position="169"/>
    </location>
</feature>
<evidence type="ECO:0000256" key="9">
    <source>
        <dbReference type="SAM" id="Phobius"/>
    </source>
</evidence>
<dbReference type="PANTHER" id="PTHR11384:SF59">
    <property type="entry name" value="LYSOSOMAL COBALAMIN TRANSPORTER ABCD4"/>
    <property type="match status" value="1"/>
</dbReference>
<organism evidence="11 12">
    <name type="scientific">Entomortierella chlamydospora</name>
    <dbReference type="NCBI Taxonomy" id="101097"/>
    <lineage>
        <taxon>Eukaryota</taxon>
        <taxon>Fungi</taxon>
        <taxon>Fungi incertae sedis</taxon>
        <taxon>Mucoromycota</taxon>
        <taxon>Mortierellomycotina</taxon>
        <taxon>Mortierellomycetes</taxon>
        <taxon>Mortierellales</taxon>
        <taxon>Mortierellaceae</taxon>
        <taxon>Entomortierella</taxon>
    </lineage>
</organism>
<dbReference type="InterPro" id="IPR011527">
    <property type="entry name" value="ABC1_TM_dom"/>
</dbReference>
<accession>A0A9P6SXC6</accession>
<evidence type="ECO:0000256" key="1">
    <source>
        <dbReference type="ARBA" id="ARBA00008575"/>
    </source>
</evidence>
<dbReference type="PROSITE" id="PS00211">
    <property type="entry name" value="ABC_TRANSPORTER_1"/>
    <property type="match status" value="1"/>
</dbReference>
<dbReference type="PANTHER" id="PTHR11384">
    <property type="entry name" value="ATP-BINDING CASSETTE, SUB-FAMILY D MEMBER"/>
    <property type="match status" value="1"/>
</dbReference>
<evidence type="ECO:0000256" key="5">
    <source>
        <dbReference type="ARBA" id="ARBA00022840"/>
    </source>
</evidence>
<sequence length="616" mass="70303">MYRLIPTEDEARDEDRTVSGSVREQSEFMDDSSTTKKSRLQFIKDKLKFRPSFLSSTSSCGTHSTTGTKTKGANSTGFTLPKKKKEYLIDMLFVKRLWEIFRILFTSSKVAWLYISMTIFCIVNEAIVYYVGTIPSKYYKVLGDKDSEAFMKLFVTSLLTVFTAGFLFYRILYMHDEEIDNPTVVSRILINPIVDAVFYKESAEGYFRYLHVRFRQFAEPITFSRGEGEALESANEMLELVLKTQLDVIHKELPLKFLQQCVSYFGSILSYVIVAVPIFWGVYDGLPPSDISAVISKVSFVSMYLTFQFTKIIQCTSDFSDLAGYTSRLGQLMEALNEINIEMENIAIDFPHEEALSRDTSIRFENVSFTTPTGDLVITDFDFRFEVGRSTMIVGPNGAGKTSLLRAMGGLWPVSKGQIIMPHEYCKDVIFIPQTSYMPYGSLREQIVYPLTDTASSVSDADVVRVMKLARLENILELIDDFDYTYTHDWNKMLSPGEQQKLAFARLFYSCPMFAVLDEATSSMDTTSESEMFRQCRLLNITCITVCHNPRLERFHQQKVVLDARGGGWSFVQIQEQDQDQDDQDDQDGRDDRPDNSSIARTASRRIDLSLPEDAL</sequence>
<evidence type="ECO:0000256" key="3">
    <source>
        <dbReference type="ARBA" id="ARBA00022692"/>
    </source>
</evidence>
<protein>
    <recommendedName>
        <fullName evidence="10">ABC transporter domain-containing protein</fullName>
    </recommendedName>
</protein>
<reference evidence="11" key="1">
    <citation type="journal article" date="2020" name="Fungal Divers.">
        <title>Resolving the Mortierellaceae phylogeny through synthesis of multi-gene phylogenetics and phylogenomics.</title>
        <authorList>
            <person name="Vandepol N."/>
            <person name="Liber J."/>
            <person name="Desiro A."/>
            <person name="Na H."/>
            <person name="Kennedy M."/>
            <person name="Barry K."/>
            <person name="Grigoriev I.V."/>
            <person name="Miller A.N."/>
            <person name="O'Donnell K."/>
            <person name="Stajich J.E."/>
            <person name="Bonito G."/>
        </authorList>
    </citation>
    <scope>NUCLEOTIDE SEQUENCE</scope>
    <source>
        <strain evidence="11">NRRL 2769</strain>
    </source>
</reference>
<dbReference type="GO" id="GO:0016887">
    <property type="term" value="F:ATP hydrolysis activity"/>
    <property type="evidence" value="ECO:0007669"/>
    <property type="project" value="InterPro"/>
</dbReference>
<dbReference type="GO" id="GO:0042760">
    <property type="term" value="P:very long-chain fatty acid catabolic process"/>
    <property type="evidence" value="ECO:0007669"/>
    <property type="project" value="TreeGrafter"/>
</dbReference>
<dbReference type="InterPro" id="IPR027417">
    <property type="entry name" value="P-loop_NTPase"/>
</dbReference>
<evidence type="ECO:0000313" key="11">
    <source>
        <dbReference type="EMBL" id="KAG0009780.1"/>
    </source>
</evidence>
<keyword evidence="12" id="KW-1185">Reference proteome</keyword>
<dbReference type="GO" id="GO:0006635">
    <property type="term" value="P:fatty acid beta-oxidation"/>
    <property type="evidence" value="ECO:0007669"/>
    <property type="project" value="TreeGrafter"/>
</dbReference>
<feature type="compositionally biased region" description="Acidic residues" evidence="8">
    <location>
        <begin position="577"/>
        <end position="589"/>
    </location>
</feature>
<evidence type="ECO:0000256" key="7">
    <source>
        <dbReference type="ARBA" id="ARBA00023136"/>
    </source>
</evidence>
<keyword evidence="2" id="KW-0813">Transport</keyword>